<protein>
    <submittedName>
        <fullName evidence="1">Uncharacterized protein</fullName>
    </submittedName>
</protein>
<accession>J8ZQJ8</accession>
<keyword evidence="2" id="KW-1185">Reference proteome</keyword>
<dbReference type="EMBL" id="AFBI03000098">
    <property type="protein sequence ID" value="EJW01983.1"/>
    <property type="molecule type" value="Genomic_DNA"/>
</dbReference>
<name>J8ZQJ8_EDHAE</name>
<dbReference type="VEuPathDB" id="MicrosporidiaDB:EDEG_03563"/>
<evidence type="ECO:0000313" key="1">
    <source>
        <dbReference type="EMBL" id="EJW01983.1"/>
    </source>
</evidence>
<reference evidence="2" key="2">
    <citation type="submission" date="2015-07" db="EMBL/GenBank/DDBJ databases">
        <title>Contrasting host-pathogen interactions and genome evolution in two generalist and specialist microsporidian pathogens of mosquitoes.</title>
        <authorList>
            <consortium name="The Broad Institute Genomics Platform"/>
            <consortium name="The Broad Institute Genome Sequencing Center for Infectious Disease"/>
            <person name="Cuomo C.A."/>
            <person name="Sanscrainte N.D."/>
            <person name="Goldberg J.M."/>
            <person name="Heiman D."/>
            <person name="Young S."/>
            <person name="Zeng Q."/>
            <person name="Becnel J.J."/>
            <person name="Birren B.W."/>
        </authorList>
    </citation>
    <scope>NUCLEOTIDE SEQUENCE [LARGE SCALE GENOMIC DNA]</scope>
    <source>
        <strain evidence="2">USNM 41457</strain>
    </source>
</reference>
<dbReference type="HOGENOM" id="CLU_320550_0_0_1"/>
<dbReference type="AlphaFoldDB" id="J8ZQJ8"/>
<evidence type="ECO:0000313" key="2">
    <source>
        <dbReference type="Proteomes" id="UP000003163"/>
    </source>
</evidence>
<comment type="caution">
    <text evidence="1">The sequence shown here is derived from an EMBL/GenBank/DDBJ whole genome shotgun (WGS) entry which is preliminary data.</text>
</comment>
<proteinExistence type="predicted"/>
<organism evidence="1 2">
    <name type="scientific">Edhazardia aedis (strain USNM 41457)</name>
    <name type="common">Microsporidian parasite</name>
    <dbReference type="NCBI Taxonomy" id="1003232"/>
    <lineage>
        <taxon>Eukaryota</taxon>
        <taxon>Fungi</taxon>
        <taxon>Fungi incertae sedis</taxon>
        <taxon>Microsporidia</taxon>
        <taxon>Edhazardia</taxon>
    </lineage>
</organism>
<dbReference type="InParanoid" id="J8ZQJ8"/>
<sequence length="905" mass="106222">MMRGSERKEIAKFQDYVKAKDYFKVRKYLVKFNNDFKNKTSNEYREAFEKEIEILKIVMKNDIKLALANNYHIKYVMIEVLSALDEEFQETTRFCIVSSISKKYLDDFHSAVLDQTYFYSVNFINNCISFYENCLKSMDLAYSHFPKIFNIQGEFTFQYFVEIKKKLQHLIYNFKVEDEEVLQGMKILLSFEMKYSKKYFSTSCCNPKHNFNLSEKNLAKYEQLSFAKKMSNNMIGNKNFTSLNDKKNIYLNQKKDEISNNKNGFNDIFTNFNSHNLEENCQIYTDEDYGSANSAKIIDIRSADITDNFEKSSCDFVSDGNSTDSKQGILPKGNFIGDYFKNSGQNSYSKFINKSLEYFKSNIIDMEQSDLQLNISKEKILNKDLISKKPLQCVQNNHGHKEPRKINFKSFKQEYSNQKQNIKEEFNVNKIVINHENLLLGDDQLNYENDNNELITYKDEFFNSCISNKSNEISHDWKETNKDILCSIPQDDENEKACLYEKSDELYLKIEENHGLEDNNQDMPICEKSNINEVVKDTIPEEILIDKNLDSCHKEKENEDIKNNNNIILTDKQEDINLKSLNIHSLRSKMVKEDLKKFAIRNICEHRKMLSRIFIPYVDKYIKDITKILKKKQTALGKHEYKIYVAVTEFFNEIGDIFNKVKYFGESNALTSFIKETDQILAKLVATFPKSKEFIDSCVTLNTLVYTETTFNDLIERIVENNGQVHDNIQVYKDIRKIEAVEYHFLEDFVRSSLTINHLTPNPDFANQIFVFVRKNLHDNELLDINEEVLLYLVETIISHLFTQILSVKLNTTVANSLLDEFINLKMMLLEFIKKVPLSAIIENYLRIFLVEPVEIELFVTNFINFSNGIFSFSQILRIIDDSSNNVKLYLEYKKRLKSNTPTNI</sequence>
<reference evidence="1 2" key="1">
    <citation type="submission" date="2011-08" db="EMBL/GenBank/DDBJ databases">
        <authorList>
            <person name="Liu Z.J."/>
            <person name="Shi F.L."/>
            <person name="Lu J.Q."/>
            <person name="Li M."/>
            <person name="Wang Z.L."/>
        </authorList>
    </citation>
    <scope>NUCLEOTIDE SEQUENCE [LARGE SCALE GENOMIC DNA]</scope>
    <source>
        <strain evidence="1 2">USNM 41457</strain>
    </source>
</reference>
<dbReference type="OrthoDB" id="2196034at2759"/>
<gene>
    <name evidence="1" type="ORF">EDEG_03563</name>
</gene>
<dbReference type="Proteomes" id="UP000003163">
    <property type="component" value="Unassembled WGS sequence"/>
</dbReference>